<protein>
    <submittedName>
        <fullName evidence="1">Uncharacterized protein</fullName>
    </submittedName>
</protein>
<evidence type="ECO:0000313" key="2">
    <source>
        <dbReference type="Proteomes" id="UP001163603"/>
    </source>
</evidence>
<dbReference type="EMBL" id="CM047739">
    <property type="protein sequence ID" value="KAJ0041982.1"/>
    <property type="molecule type" value="Genomic_DNA"/>
</dbReference>
<accession>A0ACC0YVX8</accession>
<evidence type="ECO:0000313" key="1">
    <source>
        <dbReference type="EMBL" id="KAJ0041982.1"/>
    </source>
</evidence>
<proteinExistence type="predicted"/>
<gene>
    <name evidence="1" type="ORF">Pint_17192</name>
</gene>
<name>A0ACC0YVX8_9ROSI</name>
<organism evidence="1 2">
    <name type="scientific">Pistacia integerrima</name>
    <dbReference type="NCBI Taxonomy" id="434235"/>
    <lineage>
        <taxon>Eukaryota</taxon>
        <taxon>Viridiplantae</taxon>
        <taxon>Streptophyta</taxon>
        <taxon>Embryophyta</taxon>
        <taxon>Tracheophyta</taxon>
        <taxon>Spermatophyta</taxon>
        <taxon>Magnoliopsida</taxon>
        <taxon>eudicotyledons</taxon>
        <taxon>Gunneridae</taxon>
        <taxon>Pentapetalae</taxon>
        <taxon>rosids</taxon>
        <taxon>malvids</taxon>
        <taxon>Sapindales</taxon>
        <taxon>Anacardiaceae</taxon>
        <taxon>Pistacia</taxon>
    </lineage>
</organism>
<comment type="caution">
    <text evidence="1">The sequence shown here is derived from an EMBL/GenBank/DDBJ whole genome shotgun (WGS) entry which is preliminary data.</text>
</comment>
<sequence length="127" mass="13979">MPIIWTRDVELDWVEPSLHLSNSRMLQPYGPDRVYDAFHLLQTEPSIQRMVVSLSSDQAVWKAVLNNEGGSGTEGVFLCSSLPDDETPTTGSKTAGATDPFEEKLRTSFLLSVMVLLVVVVTRAGRA</sequence>
<dbReference type="Proteomes" id="UP001163603">
    <property type="component" value="Chromosome 4"/>
</dbReference>
<keyword evidence="2" id="KW-1185">Reference proteome</keyword>
<reference evidence="2" key="1">
    <citation type="journal article" date="2023" name="G3 (Bethesda)">
        <title>Genome assembly and association tests identify interacting loci associated with vigor, precocity, and sex in interspecific pistachio rootstocks.</title>
        <authorList>
            <person name="Palmer W."/>
            <person name="Jacygrad E."/>
            <person name="Sagayaradj S."/>
            <person name="Cavanaugh K."/>
            <person name="Han R."/>
            <person name="Bertier L."/>
            <person name="Beede B."/>
            <person name="Kafkas S."/>
            <person name="Golino D."/>
            <person name="Preece J."/>
            <person name="Michelmore R."/>
        </authorList>
    </citation>
    <scope>NUCLEOTIDE SEQUENCE [LARGE SCALE GENOMIC DNA]</scope>
</reference>